<gene>
    <name evidence="1" type="ORF">AMJ44_13945</name>
</gene>
<accession>A0A0S7XMV8</accession>
<evidence type="ECO:0000313" key="2">
    <source>
        <dbReference type="Proteomes" id="UP000051861"/>
    </source>
</evidence>
<evidence type="ECO:0000313" key="1">
    <source>
        <dbReference type="EMBL" id="KPJ63806.1"/>
    </source>
</evidence>
<dbReference type="AlphaFoldDB" id="A0A0S7XMV8"/>
<sequence>MEAVDKIDNLRLIENSLLHMQFELERESPSYFRLAREAHLLLYRSMIESLTHSNWQNVTGHRSKNHSVKYLLKNKPCQEIHKVKINGCDKAWRFSDPVVCAQPPENKINEAFLKNVFRSLDEAWLIGFYDALAMIQTENFMHQFIFSKSIMISDEDMKMLEWLHESIRNEYEHFIPKLYWAPVYDLLCATQLCLSVSKFLLFESGNVLFHALTKESLHELIESVFKEVTLLSRNSQQASKST</sequence>
<comment type="caution">
    <text evidence="1">The sequence shown here is derived from an EMBL/GenBank/DDBJ whole genome shotgun (WGS) entry which is preliminary data.</text>
</comment>
<protein>
    <submittedName>
        <fullName evidence="1">Uncharacterized protein</fullName>
    </submittedName>
</protein>
<organism evidence="1 2">
    <name type="scientific">candidate division WOR-1 bacterium DG_54_3</name>
    <dbReference type="NCBI Taxonomy" id="1703775"/>
    <lineage>
        <taxon>Bacteria</taxon>
        <taxon>Bacillati</taxon>
        <taxon>Saganbacteria</taxon>
    </lineage>
</organism>
<name>A0A0S7XMV8_UNCSA</name>
<dbReference type="EMBL" id="LIZX01000218">
    <property type="protein sequence ID" value="KPJ63806.1"/>
    <property type="molecule type" value="Genomic_DNA"/>
</dbReference>
<reference evidence="1 2" key="1">
    <citation type="journal article" date="2015" name="Microbiome">
        <title>Genomic resolution of linkages in carbon, nitrogen, and sulfur cycling among widespread estuary sediment bacteria.</title>
        <authorList>
            <person name="Baker B.J."/>
            <person name="Lazar C.S."/>
            <person name="Teske A.P."/>
            <person name="Dick G.J."/>
        </authorList>
    </citation>
    <scope>NUCLEOTIDE SEQUENCE [LARGE SCALE GENOMIC DNA]</scope>
    <source>
        <strain evidence="1">DG_54_3</strain>
    </source>
</reference>
<dbReference type="Proteomes" id="UP000051861">
    <property type="component" value="Unassembled WGS sequence"/>
</dbReference>
<proteinExistence type="predicted"/>